<dbReference type="Proteomes" id="UP000478052">
    <property type="component" value="Unassembled WGS sequence"/>
</dbReference>
<accession>A0A6G0VZT5</accession>
<sequence>MMSILNKFKSILEIKVTMKNGFMKEKYDLEHRVLDKFAKCVQIRHAKIQYITYFTPQVLSQNH</sequence>
<organism evidence="1 2">
    <name type="scientific">Aphis craccivora</name>
    <name type="common">Cowpea aphid</name>
    <dbReference type="NCBI Taxonomy" id="307492"/>
    <lineage>
        <taxon>Eukaryota</taxon>
        <taxon>Metazoa</taxon>
        <taxon>Ecdysozoa</taxon>
        <taxon>Arthropoda</taxon>
        <taxon>Hexapoda</taxon>
        <taxon>Insecta</taxon>
        <taxon>Pterygota</taxon>
        <taxon>Neoptera</taxon>
        <taxon>Paraneoptera</taxon>
        <taxon>Hemiptera</taxon>
        <taxon>Sternorrhyncha</taxon>
        <taxon>Aphidomorpha</taxon>
        <taxon>Aphidoidea</taxon>
        <taxon>Aphididae</taxon>
        <taxon>Aphidini</taxon>
        <taxon>Aphis</taxon>
        <taxon>Aphis</taxon>
    </lineage>
</organism>
<proteinExistence type="predicted"/>
<name>A0A6G0VZT5_APHCR</name>
<evidence type="ECO:0000313" key="1">
    <source>
        <dbReference type="EMBL" id="KAF0716021.1"/>
    </source>
</evidence>
<protein>
    <submittedName>
        <fullName evidence="1">Uncharacterized protein</fullName>
    </submittedName>
</protein>
<evidence type="ECO:0000313" key="2">
    <source>
        <dbReference type="Proteomes" id="UP000478052"/>
    </source>
</evidence>
<dbReference type="EMBL" id="VUJU01010063">
    <property type="protein sequence ID" value="KAF0716021.1"/>
    <property type="molecule type" value="Genomic_DNA"/>
</dbReference>
<dbReference type="AlphaFoldDB" id="A0A6G0VZT5"/>
<comment type="caution">
    <text evidence="1">The sequence shown here is derived from an EMBL/GenBank/DDBJ whole genome shotgun (WGS) entry which is preliminary data.</text>
</comment>
<reference evidence="1 2" key="1">
    <citation type="submission" date="2019-08" db="EMBL/GenBank/DDBJ databases">
        <title>Whole genome of Aphis craccivora.</title>
        <authorList>
            <person name="Voronova N.V."/>
            <person name="Shulinski R.S."/>
            <person name="Bandarenka Y.V."/>
            <person name="Zhorov D.G."/>
            <person name="Warner D."/>
        </authorList>
    </citation>
    <scope>NUCLEOTIDE SEQUENCE [LARGE SCALE GENOMIC DNA]</scope>
    <source>
        <strain evidence="1">180601</strain>
        <tissue evidence="1">Whole Body</tissue>
    </source>
</reference>
<keyword evidence="2" id="KW-1185">Reference proteome</keyword>
<gene>
    <name evidence="1" type="ORF">FWK35_00027809</name>
</gene>